<dbReference type="PANTHER" id="PTHR30005">
    <property type="entry name" value="EXOPOLYPHOSPHATASE"/>
    <property type="match status" value="1"/>
</dbReference>
<dbReference type="InterPro" id="IPR003695">
    <property type="entry name" value="Ppx_GppA_N"/>
</dbReference>
<dbReference type="InterPro" id="IPR050273">
    <property type="entry name" value="GppA/Ppx_hydrolase"/>
</dbReference>
<dbReference type="PANTHER" id="PTHR30005:SF0">
    <property type="entry name" value="RETROGRADE REGULATION PROTEIN 2"/>
    <property type="match status" value="1"/>
</dbReference>
<dbReference type="AlphaFoldDB" id="A0A5B8FHH6"/>
<evidence type="ECO:0000259" key="1">
    <source>
        <dbReference type="Pfam" id="PF02541"/>
    </source>
</evidence>
<dbReference type="Gene3D" id="1.10.3210.10">
    <property type="entry name" value="Hypothetical protein af1432"/>
    <property type="match status" value="1"/>
</dbReference>
<sequence length="508" mass="55059">MFRRARSFAAPKAIETDATAHRRIAVIDVGSNSVRLVVYDGIARSPSYFFNEKVLCGLGRGVLDTGRLHPEGRARALAALRRFSILAERMQVLTLEAVATAAVREAEDGAAFCAEVLETTGIRIRIASGDDEARIAAEGVLLGWPEADGVVADMGGASMELARVGNGMVGQRITTPLGPLHLRDRAGDTQALRALIDEHLTRAREAVPGPVRNLYLVGGSWRALGRVHMVRSDYPIHVLHEYGMDPVDLAAQTRWMARQTPEALDEMSDISSARAEVLPLAAAVLERLVQAFAPEKVSVSAYGLREGLLWEHLSPGIRALDPLIEACRFRERRRARFPGFGTELFEWVRPLLDGFPAESLRLAEAACMLHDVNWRAHPDYRAHVGFETLMRASLGGVDHPGRVFIGLALFHRYKSSRKKLGADAMLGLLSPERQDEAERLGRAMRLGAMLSGSTPGGLSGAPIARVGDRLVLALGADMADLAGEVVSKRLASVAKSLGLTAELTVAED</sequence>
<dbReference type="KEGG" id="ppru:FDP22_10770"/>
<dbReference type="InterPro" id="IPR048951">
    <property type="entry name" value="Ppx_C"/>
</dbReference>
<reference evidence="3 4" key="1">
    <citation type="submission" date="2019-06" db="EMBL/GenBank/DDBJ databases">
        <title>Genome sequence of Rhodobacteraceae bacterium D4M1.</title>
        <authorList>
            <person name="Cao J."/>
        </authorList>
    </citation>
    <scope>NUCLEOTIDE SEQUENCE [LARGE SCALE GENOMIC DNA]</scope>
    <source>
        <strain evidence="3 4">D4M1</strain>
    </source>
</reference>
<dbReference type="OrthoDB" id="3698573at2"/>
<organism evidence="3 4">
    <name type="scientific">Paroceanicella profunda</name>
    <dbReference type="NCBI Taxonomy" id="2579971"/>
    <lineage>
        <taxon>Bacteria</taxon>
        <taxon>Pseudomonadati</taxon>
        <taxon>Pseudomonadota</taxon>
        <taxon>Alphaproteobacteria</taxon>
        <taxon>Rhodobacterales</taxon>
        <taxon>Paracoccaceae</taxon>
        <taxon>Paroceanicella</taxon>
    </lineage>
</organism>
<dbReference type="Pfam" id="PF21697">
    <property type="entry name" value="Ppx_C"/>
    <property type="match status" value="1"/>
</dbReference>
<gene>
    <name evidence="3" type="ORF">FDP22_10770</name>
</gene>
<dbReference type="EMBL" id="CP040818">
    <property type="protein sequence ID" value="QDL92217.1"/>
    <property type="molecule type" value="Genomic_DNA"/>
</dbReference>
<dbReference type="Pfam" id="PF02541">
    <property type="entry name" value="Ppx-GppA"/>
    <property type="match status" value="1"/>
</dbReference>
<evidence type="ECO:0000313" key="3">
    <source>
        <dbReference type="EMBL" id="QDL92217.1"/>
    </source>
</evidence>
<feature type="domain" description="Ppx/GppA phosphatase N-terminal" evidence="1">
    <location>
        <begin position="40"/>
        <end position="313"/>
    </location>
</feature>
<keyword evidence="4" id="KW-1185">Reference proteome</keyword>
<dbReference type="Gene3D" id="3.30.420.40">
    <property type="match status" value="1"/>
</dbReference>
<dbReference type="SUPFAM" id="SSF109604">
    <property type="entry name" value="HD-domain/PDEase-like"/>
    <property type="match status" value="1"/>
</dbReference>
<protein>
    <submittedName>
        <fullName evidence="3">Ppx/GppA family phosphatase</fullName>
    </submittedName>
</protein>
<dbReference type="Proteomes" id="UP000305888">
    <property type="component" value="Chromosome"/>
</dbReference>
<dbReference type="SUPFAM" id="SSF53067">
    <property type="entry name" value="Actin-like ATPase domain"/>
    <property type="match status" value="2"/>
</dbReference>
<dbReference type="InterPro" id="IPR043129">
    <property type="entry name" value="ATPase_NBD"/>
</dbReference>
<evidence type="ECO:0000313" key="4">
    <source>
        <dbReference type="Proteomes" id="UP000305888"/>
    </source>
</evidence>
<feature type="domain" description="Exopolyphosphatase C-terminal" evidence="2">
    <location>
        <begin position="334"/>
        <end position="502"/>
    </location>
</feature>
<name>A0A5B8FHH6_9RHOB</name>
<dbReference type="GO" id="GO:0016462">
    <property type="term" value="F:pyrophosphatase activity"/>
    <property type="evidence" value="ECO:0007669"/>
    <property type="project" value="TreeGrafter"/>
</dbReference>
<accession>A0A5B8FHH6</accession>
<dbReference type="Gene3D" id="3.30.420.150">
    <property type="entry name" value="Exopolyphosphatase. Domain 2"/>
    <property type="match status" value="1"/>
</dbReference>
<dbReference type="RefSeq" id="WP_138572827.1">
    <property type="nucleotide sequence ID" value="NZ_CP040818.1"/>
</dbReference>
<dbReference type="CDD" id="cd24052">
    <property type="entry name" value="ASKHA_NBD_HpPPX-GppA-like"/>
    <property type="match status" value="1"/>
</dbReference>
<proteinExistence type="predicted"/>
<evidence type="ECO:0000259" key="2">
    <source>
        <dbReference type="Pfam" id="PF21697"/>
    </source>
</evidence>